<dbReference type="Pfam" id="PF04937">
    <property type="entry name" value="DUF659"/>
    <property type="match status" value="1"/>
</dbReference>
<gene>
    <name evidence="3" type="ORF">EZV62_012397</name>
</gene>
<dbReference type="OrthoDB" id="851411at2759"/>
<feature type="region of interest" description="Disordered" evidence="1">
    <location>
        <begin position="161"/>
        <end position="196"/>
    </location>
</feature>
<comment type="caution">
    <text evidence="3">The sequence shown here is derived from an EMBL/GenBank/DDBJ whole genome shotgun (WGS) entry which is preliminary data.</text>
</comment>
<feature type="compositionally biased region" description="Polar residues" evidence="1">
    <location>
        <begin position="163"/>
        <end position="172"/>
    </location>
</feature>
<feature type="domain" description="DUF659" evidence="2">
    <location>
        <begin position="63"/>
        <end position="159"/>
    </location>
</feature>
<proteinExistence type="predicted"/>
<dbReference type="PANTHER" id="PTHR32166">
    <property type="entry name" value="OSJNBA0013A04.12 PROTEIN"/>
    <property type="match status" value="1"/>
</dbReference>
<evidence type="ECO:0000313" key="3">
    <source>
        <dbReference type="EMBL" id="TXG61034.1"/>
    </source>
</evidence>
<dbReference type="PANTHER" id="PTHR32166:SF74">
    <property type="entry name" value="OS05G0256350 PROTEIN"/>
    <property type="match status" value="1"/>
</dbReference>
<reference evidence="4" key="1">
    <citation type="journal article" date="2019" name="Gigascience">
        <title>De novo genome assembly of the endangered Acer yangbiense, a plant species with extremely small populations endemic to Yunnan Province, China.</title>
        <authorList>
            <person name="Yang J."/>
            <person name="Wariss H.M."/>
            <person name="Tao L."/>
            <person name="Zhang R."/>
            <person name="Yun Q."/>
            <person name="Hollingsworth P."/>
            <person name="Dao Z."/>
            <person name="Luo G."/>
            <person name="Guo H."/>
            <person name="Ma Y."/>
            <person name="Sun W."/>
        </authorList>
    </citation>
    <scope>NUCLEOTIDE SEQUENCE [LARGE SCALE GENOMIC DNA]</scope>
    <source>
        <strain evidence="4">cv. Malutang</strain>
    </source>
</reference>
<organism evidence="3 4">
    <name type="scientific">Acer yangbiense</name>
    <dbReference type="NCBI Taxonomy" id="1000413"/>
    <lineage>
        <taxon>Eukaryota</taxon>
        <taxon>Viridiplantae</taxon>
        <taxon>Streptophyta</taxon>
        <taxon>Embryophyta</taxon>
        <taxon>Tracheophyta</taxon>
        <taxon>Spermatophyta</taxon>
        <taxon>Magnoliopsida</taxon>
        <taxon>eudicotyledons</taxon>
        <taxon>Gunneridae</taxon>
        <taxon>Pentapetalae</taxon>
        <taxon>rosids</taxon>
        <taxon>malvids</taxon>
        <taxon>Sapindales</taxon>
        <taxon>Sapindaceae</taxon>
        <taxon>Hippocastanoideae</taxon>
        <taxon>Acereae</taxon>
        <taxon>Acer</taxon>
    </lineage>
</organism>
<dbReference type="EMBL" id="VAHF01000005">
    <property type="protein sequence ID" value="TXG61034.1"/>
    <property type="molecule type" value="Genomic_DNA"/>
</dbReference>
<accession>A0A5C7HW55</accession>
<name>A0A5C7HW55_9ROSI</name>
<dbReference type="AlphaFoldDB" id="A0A5C7HW55"/>
<feature type="compositionally biased region" description="Acidic residues" evidence="1">
    <location>
        <begin position="183"/>
        <end position="196"/>
    </location>
</feature>
<dbReference type="InterPro" id="IPR007021">
    <property type="entry name" value="DUF659"/>
</dbReference>
<sequence>MDKFASKMDPESSMSASKWVYKAGISFNAIQNNSFRAMMEVVGLFGLGYKESSRYQLSESILKEETDRKRRSIMNLYVNCCKGTIFLSSKESFDEAHTRELIFKYVDKCIEQVRPQNVVQVMTNNASNNIVAAKMLKEKRPSIFWSSCAPHTINLMLEATGPNGMTQPQRSARVQKPKRTLEEEFESEDEPVEEDDFKFEFDEEQVLKSYGEKQKE</sequence>
<keyword evidence="4" id="KW-1185">Reference proteome</keyword>
<dbReference type="Proteomes" id="UP000323000">
    <property type="component" value="Chromosome 5"/>
</dbReference>
<protein>
    <recommendedName>
        <fullName evidence="2">DUF659 domain-containing protein</fullName>
    </recommendedName>
</protein>
<evidence type="ECO:0000313" key="4">
    <source>
        <dbReference type="Proteomes" id="UP000323000"/>
    </source>
</evidence>
<evidence type="ECO:0000256" key="1">
    <source>
        <dbReference type="SAM" id="MobiDB-lite"/>
    </source>
</evidence>
<evidence type="ECO:0000259" key="2">
    <source>
        <dbReference type="Pfam" id="PF04937"/>
    </source>
</evidence>